<evidence type="ECO:0008006" key="3">
    <source>
        <dbReference type="Google" id="ProtNLM"/>
    </source>
</evidence>
<dbReference type="InterPro" id="IPR027417">
    <property type="entry name" value="P-loop_NTPase"/>
</dbReference>
<dbReference type="AlphaFoldDB" id="A0A021VQY5"/>
<dbReference type="Gene3D" id="3.40.50.300">
    <property type="entry name" value="P-loop containing nucleotide triphosphate hydrolases"/>
    <property type="match status" value="2"/>
</dbReference>
<dbReference type="Proteomes" id="UP000019753">
    <property type="component" value="Unassembled WGS sequence"/>
</dbReference>
<reference evidence="1 2" key="1">
    <citation type="submission" date="2014-01" db="EMBL/GenBank/DDBJ databases">
        <title>Actinotalea ferrariae CF5-4.</title>
        <authorList>
            <person name="Chen F."/>
            <person name="Li Y."/>
            <person name="Wang G."/>
        </authorList>
    </citation>
    <scope>NUCLEOTIDE SEQUENCE [LARGE SCALE GENOMIC DNA]</scope>
    <source>
        <strain evidence="1 2">CF5-4</strain>
    </source>
</reference>
<dbReference type="PANTHER" id="PTHR30121:SF6">
    <property type="entry name" value="SLR6007 PROTEIN"/>
    <property type="match status" value="1"/>
</dbReference>
<dbReference type="SUPFAM" id="SSF52540">
    <property type="entry name" value="P-loop containing nucleoside triphosphate hydrolases"/>
    <property type="match status" value="1"/>
</dbReference>
<proteinExistence type="predicted"/>
<sequence length="798" mass="86238">MSAHEIARGLWVWAARVPWLPDVGVDTDRVDMRSLLLGYHSLAETMAMEEPGSCALQVRFEVTPSPNSRVGVVSTTVVGRARSRERAERVGGLVRSCLPPELPLEPVGSADEVRALLTTWSNGPNSDLPRVVEVRRRVEDVSLSPDAGLFGQPAEPAVLAWAPDPLGLRHTIGVLARHPTPAMVLLHMEPARPSSELMYTVDQVLRSVAPDGDPAANPLRAQVARVYRQRLRDLPRACLEVRVLVCGATDIAAGLAESVGVALTEPESFQLVTARTEQEVAHAVEIIEALRARWWAGTSDPLLDETLRLCSSDEAARIVRLPSLIRGGAAGVPSRVVSTLPRAAQRHQAEDAVLIGSAVGGGEARISLRDLNQHVLVAGLPGFGKTVTTQSLLLRLWRSHHVPFLVLDPAKSDYASLAGALGDEVTHVSLSPARVAFNPFGVPTGVPRETHAGRVLAAFDATFRLSEVWPAGFVTLGRAIFDAYERDSDARPVGLASLQDSLADVVERSGFSGSSASDIRAALIGRIDFLRRGPMGVALDGGPEATVDHAALLARPTVVEMREFGGPTERSLLFALLLAGVISYREVHATGTGLGHVTVLEEAHRLLGRSESGTSEGVRLFVEAIAELRSQGEGFVIVDQAPSRLDPGVMKLCGSTIAHRIVDQDERERIGAAVLLDERQQEDLARLPHGQAVAYTASSDSSVVVDVRMEQSLLRQGTDRTVADRLPWRAVPPVPANEGKDLMSLAQACRSEGLGARETRRRLMRFVVDRHGRDPERLLLEHEKVEEAIMALRRARTL</sequence>
<comment type="caution">
    <text evidence="1">The sequence shown here is derived from an EMBL/GenBank/DDBJ whole genome shotgun (WGS) entry which is preliminary data.</text>
</comment>
<evidence type="ECO:0000313" key="1">
    <source>
        <dbReference type="EMBL" id="EYR62440.1"/>
    </source>
</evidence>
<dbReference type="PANTHER" id="PTHR30121">
    <property type="entry name" value="UNCHARACTERIZED PROTEIN YJGR-RELATED"/>
    <property type="match status" value="1"/>
</dbReference>
<accession>A0A021VQY5</accession>
<protein>
    <recommendedName>
        <fullName evidence="3">Helicase HerA central domain-containing protein</fullName>
    </recommendedName>
</protein>
<dbReference type="OrthoDB" id="9758751at2"/>
<gene>
    <name evidence="1" type="ORF">N866_08520</name>
</gene>
<dbReference type="InterPro" id="IPR051162">
    <property type="entry name" value="T4SS_component"/>
</dbReference>
<dbReference type="EMBL" id="AXCW01000240">
    <property type="protein sequence ID" value="EYR62440.1"/>
    <property type="molecule type" value="Genomic_DNA"/>
</dbReference>
<organism evidence="1 2">
    <name type="scientific">Actinotalea ferrariae CF5-4</name>
    <dbReference type="NCBI Taxonomy" id="948458"/>
    <lineage>
        <taxon>Bacteria</taxon>
        <taxon>Bacillati</taxon>
        <taxon>Actinomycetota</taxon>
        <taxon>Actinomycetes</taxon>
        <taxon>Micrococcales</taxon>
        <taxon>Cellulomonadaceae</taxon>
        <taxon>Actinotalea</taxon>
    </lineage>
</organism>
<name>A0A021VQY5_9CELL</name>
<keyword evidence="2" id="KW-1185">Reference proteome</keyword>
<dbReference type="RefSeq" id="WP_034227958.1">
    <property type="nucleotide sequence ID" value="NZ_AXCW01000240.1"/>
</dbReference>
<evidence type="ECO:0000313" key="2">
    <source>
        <dbReference type="Proteomes" id="UP000019753"/>
    </source>
</evidence>